<reference evidence="5 6" key="1">
    <citation type="submission" date="2021-02" db="EMBL/GenBank/DDBJ databases">
        <title>FDA dAtabase for Regulatory Grade micrObial Sequences (FDA-ARGOS): Supporting development and validation of Infectious Disease Dx tests.</title>
        <authorList>
            <person name="Sproer C."/>
            <person name="Gronow S."/>
            <person name="Severitt S."/>
            <person name="Schroder I."/>
            <person name="Tallon L."/>
            <person name="Sadzewicz L."/>
            <person name="Zhao X."/>
            <person name="Boylan J."/>
            <person name="Ott S."/>
            <person name="Bowen H."/>
            <person name="Vavikolanu K."/>
            <person name="Mehta A."/>
            <person name="Aluvathingal J."/>
            <person name="Nadendla S."/>
            <person name="Lowell S."/>
            <person name="Myers T."/>
            <person name="Yan Y."/>
            <person name="Sichtig H."/>
        </authorList>
    </citation>
    <scope>NUCLEOTIDE SEQUENCE [LARGE SCALE GENOMIC DNA]</scope>
    <source>
        <strain evidence="4 5">FDAARGOS_1211</strain>
        <strain evidence="3 6">FDAARGOS_1212</strain>
    </source>
</reference>
<keyword evidence="2" id="KW-0732">Signal</keyword>
<dbReference type="RefSeq" id="WP_030112656.1">
    <property type="nucleotide sequence ID" value="NZ_CP070242.1"/>
</dbReference>
<feature type="compositionally biased region" description="Gly residues" evidence="1">
    <location>
        <begin position="27"/>
        <end position="37"/>
    </location>
</feature>
<organism evidence="3 6">
    <name type="scientific">Streptomyces californicus</name>
    <dbReference type="NCBI Taxonomy" id="67351"/>
    <lineage>
        <taxon>Bacteria</taxon>
        <taxon>Bacillati</taxon>
        <taxon>Actinomycetota</taxon>
        <taxon>Actinomycetes</taxon>
        <taxon>Kitasatosporales</taxon>
        <taxon>Streptomycetaceae</taxon>
        <taxon>Streptomyces</taxon>
    </lineage>
</organism>
<gene>
    <name evidence="4" type="ORF">I6J41_22255</name>
    <name evidence="3" type="ORF">I6J42_11755</name>
</gene>
<accession>A0ABD7CWC4</accession>
<protein>
    <recommendedName>
        <fullName evidence="7">Lipoprotein</fullName>
    </recommendedName>
</protein>
<name>A0ABD7CWC4_9ACTN</name>
<feature type="signal peptide" evidence="2">
    <location>
        <begin position="1"/>
        <end position="22"/>
    </location>
</feature>
<dbReference type="EMBL" id="CP070245">
    <property type="protein sequence ID" value="QRV34665.1"/>
    <property type="molecule type" value="Genomic_DNA"/>
</dbReference>
<evidence type="ECO:0000313" key="4">
    <source>
        <dbReference type="EMBL" id="QRV43142.1"/>
    </source>
</evidence>
<dbReference type="GeneID" id="63982292"/>
<keyword evidence="5" id="KW-1185">Reference proteome</keyword>
<evidence type="ECO:0000313" key="5">
    <source>
        <dbReference type="Proteomes" id="UP000598054"/>
    </source>
</evidence>
<sequence length="260" mass="27185">MGRGVWFVGAALAAVLALTGCATVNGGGGGDRGGGAVPGKAGSPSSASADPEPSGYAQPEDWTDPQRWAALPRGKRTDERGSEVEFPHTTEGAVAALAAANTSVIEGNRSNVDEQLRLYHSYVAKEDQSEAAAERVELGSIDNGKAISREMGLKPGAPMPSGAYMRSHVVGFKVVKASPDQVTMWLLSRVTQKAGETVAEKGSYTRLIIGTKWDGTDWKLSVSASRQAQQDVQGQTEPKMVAPGDAAFNAVGWTAIREAS</sequence>
<evidence type="ECO:0000256" key="1">
    <source>
        <dbReference type="SAM" id="MobiDB-lite"/>
    </source>
</evidence>
<dbReference type="AlphaFoldDB" id="A0ABD7CWC4"/>
<feature type="compositionally biased region" description="Low complexity" evidence="1">
    <location>
        <begin position="38"/>
        <end position="55"/>
    </location>
</feature>
<evidence type="ECO:0000313" key="3">
    <source>
        <dbReference type="EMBL" id="QRV34665.1"/>
    </source>
</evidence>
<dbReference type="Proteomes" id="UP000623926">
    <property type="component" value="Chromosome"/>
</dbReference>
<dbReference type="PROSITE" id="PS51257">
    <property type="entry name" value="PROKAR_LIPOPROTEIN"/>
    <property type="match status" value="1"/>
</dbReference>
<feature type="chain" id="PRO_5044727523" description="Lipoprotein" evidence="2">
    <location>
        <begin position="23"/>
        <end position="260"/>
    </location>
</feature>
<evidence type="ECO:0000313" key="6">
    <source>
        <dbReference type="Proteomes" id="UP000623926"/>
    </source>
</evidence>
<evidence type="ECO:0008006" key="7">
    <source>
        <dbReference type="Google" id="ProtNLM"/>
    </source>
</evidence>
<feature type="region of interest" description="Disordered" evidence="1">
    <location>
        <begin position="27"/>
        <end position="66"/>
    </location>
</feature>
<dbReference type="EMBL" id="CP070249">
    <property type="protein sequence ID" value="QRV43142.1"/>
    <property type="molecule type" value="Genomic_DNA"/>
</dbReference>
<dbReference type="Proteomes" id="UP000598054">
    <property type="component" value="Chromosome"/>
</dbReference>
<proteinExistence type="predicted"/>
<evidence type="ECO:0000256" key="2">
    <source>
        <dbReference type="SAM" id="SignalP"/>
    </source>
</evidence>